<dbReference type="InterPro" id="IPR011989">
    <property type="entry name" value="ARM-like"/>
</dbReference>
<dbReference type="Gene3D" id="1.25.10.10">
    <property type="entry name" value="Leucine-rich Repeat Variant"/>
    <property type="match status" value="1"/>
</dbReference>
<protein>
    <submittedName>
        <fullName evidence="1">Rhabdoid tumor deletion region protein 1</fullName>
    </submittedName>
</protein>
<dbReference type="EMBL" id="KN123755">
    <property type="protein sequence ID" value="KFO23698.1"/>
    <property type="molecule type" value="Genomic_DNA"/>
</dbReference>
<reference evidence="1 2" key="1">
    <citation type="submission" date="2013-11" db="EMBL/GenBank/DDBJ databases">
        <title>The Damaraland mole rat (Fukomys damarensis) genome and evolution of African mole rats.</title>
        <authorList>
            <person name="Gladyshev V.N."/>
            <person name="Fang X."/>
        </authorList>
    </citation>
    <scope>NUCLEOTIDE SEQUENCE [LARGE SCALE GENOMIC DNA]</scope>
    <source>
        <tissue evidence="1">Liver</tissue>
    </source>
</reference>
<keyword evidence="2" id="KW-1185">Reference proteome</keyword>
<dbReference type="AlphaFoldDB" id="A0A091CZP6"/>
<accession>A0A091CZP6</accession>
<dbReference type="InterPro" id="IPR016024">
    <property type="entry name" value="ARM-type_fold"/>
</dbReference>
<evidence type="ECO:0000313" key="2">
    <source>
        <dbReference type="Proteomes" id="UP000028990"/>
    </source>
</evidence>
<evidence type="ECO:0000313" key="1">
    <source>
        <dbReference type="EMBL" id="KFO23698.1"/>
    </source>
</evidence>
<gene>
    <name evidence="1" type="ORF">H920_14902</name>
</gene>
<proteinExistence type="predicted"/>
<dbReference type="InterPro" id="IPR042856">
    <property type="entry name" value="RSP14"/>
</dbReference>
<dbReference type="PANTHER" id="PTHR15599:SF1">
    <property type="entry name" value="RADIAL SPOKE HEAD 14 HOMOLOG"/>
    <property type="match status" value="1"/>
</dbReference>
<dbReference type="SUPFAM" id="SSF48371">
    <property type="entry name" value="ARM repeat"/>
    <property type="match status" value="1"/>
</dbReference>
<name>A0A091CZP6_FUKDA</name>
<dbReference type="STRING" id="885580.ENSFDAP00000005704"/>
<sequence>MAHARISMYLPPNINPTQADIAYGCWALPNLHRELQSEDLQTRQKALMALCDLMHDPEYVYEAINIGCLESLTALLKDSDSLVRMKTAEVLYIMATHDVGRTSLLEHDIILALSFLLNDPHSACRENLHQVYKQLAQLPSVPWVPLNRQREKTLAKHIQKLSSLHEGMSINIQLPELKPREK</sequence>
<dbReference type="Proteomes" id="UP000028990">
    <property type="component" value="Unassembled WGS sequence"/>
</dbReference>
<organism evidence="1 2">
    <name type="scientific">Fukomys damarensis</name>
    <name type="common">Damaraland mole rat</name>
    <name type="synonym">Cryptomys damarensis</name>
    <dbReference type="NCBI Taxonomy" id="885580"/>
    <lineage>
        <taxon>Eukaryota</taxon>
        <taxon>Metazoa</taxon>
        <taxon>Chordata</taxon>
        <taxon>Craniata</taxon>
        <taxon>Vertebrata</taxon>
        <taxon>Euteleostomi</taxon>
        <taxon>Mammalia</taxon>
        <taxon>Eutheria</taxon>
        <taxon>Euarchontoglires</taxon>
        <taxon>Glires</taxon>
        <taxon>Rodentia</taxon>
        <taxon>Hystricomorpha</taxon>
        <taxon>Bathyergidae</taxon>
        <taxon>Fukomys</taxon>
    </lineage>
</organism>
<dbReference type="PANTHER" id="PTHR15599">
    <property type="entry name" value="RTDR1"/>
    <property type="match status" value="1"/>
</dbReference>